<reference evidence="2 3" key="1">
    <citation type="submission" date="2024-04" db="EMBL/GenBank/DDBJ databases">
        <authorList>
            <person name="Waldvogel A.-M."/>
            <person name="Schoenle A."/>
        </authorList>
    </citation>
    <scope>NUCLEOTIDE SEQUENCE [LARGE SCALE GENOMIC DNA]</scope>
</reference>
<feature type="compositionally biased region" description="Polar residues" evidence="1">
    <location>
        <begin position="67"/>
        <end position="86"/>
    </location>
</feature>
<feature type="region of interest" description="Disordered" evidence="1">
    <location>
        <begin position="1"/>
        <end position="21"/>
    </location>
</feature>
<proteinExistence type="predicted"/>
<dbReference type="EMBL" id="OZ035844">
    <property type="protein sequence ID" value="CAL1597652.1"/>
    <property type="molecule type" value="Genomic_DNA"/>
</dbReference>
<evidence type="ECO:0000313" key="3">
    <source>
        <dbReference type="Proteomes" id="UP001497482"/>
    </source>
</evidence>
<evidence type="ECO:0000313" key="2">
    <source>
        <dbReference type="EMBL" id="CAL1597652.1"/>
    </source>
</evidence>
<dbReference type="AlphaFoldDB" id="A0AAV2LBS8"/>
<protein>
    <submittedName>
        <fullName evidence="2">Uncharacterized protein</fullName>
    </submittedName>
</protein>
<name>A0AAV2LBS8_KNICA</name>
<accession>A0AAV2LBS8</accession>
<keyword evidence="3" id="KW-1185">Reference proteome</keyword>
<evidence type="ECO:0000256" key="1">
    <source>
        <dbReference type="SAM" id="MobiDB-lite"/>
    </source>
</evidence>
<feature type="compositionally biased region" description="Polar residues" evidence="1">
    <location>
        <begin position="11"/>
        <end position="21"/>
    </location>
</feature>
<gene>
    <name evidence="2" type="ORF">KC01_LOCUS26147</name>
</gene>
<organism evidence="2 3">
    <name type="scientific">Knipowitschia caucasica</name>
    <name type="common">Caucasian dwarf goby</name>
    <name type="synonym">Pomatoschistus caucasicus</name>
    <dbReference type="NCBI Taxonomy" id="637954"/>
    <lineage>
        <taxon>Eukaryota</taxon>
        <taxon>Metazoa</taxon>
        <taxon>Chordata</taxon>
        <taxon>Craniata</taxon>
        <taxon>Vertebrata</taxon>
        <taxon>Euteleostomi</taxon>
        <taxon>Actinopterygii</taxon>
        <taxon>Neopterygii</taxon>
        <taxon>Teleostei</taxon>
        <taxon>Neoteleostei</taxon>
        <taxon>Acanthomorphata</taxon>
        <taxon>Gobiaria</taxon>
        <taxon>Gobiiformes</taxon>
        <taxon>Gobioidei</taxon>
        <taxon>Gobiidae</taxon>
        <taxon>Gobiinae</taxon>
        <taxon>Knipowitschia</taxon>
    </lineage>
</organism>
<feature type="region of interest" description="Disordered" evidence="1">
    <location>
        <begin position="42"/>
        <end position="129"/>
    </location>
</feature>
<dbReference type="Proteomes" id="UP001497482">
    <property type="component" value="Chromosome 22"/>
</dbReference>
<sequence>MKPSAQWPEPVSSSISEWASVTDRSGPGLTFGCAARGAWGAQVGGKWTHGRNKRQTNMKRAKGANGALTSTCASVGQPVQNGTYSGRRSEGKSVRLSPQTKTPRPFEDRSLTDTPGLRLGAGSSTSAFL</sequence>
<feature type="compositionally biased region" description="Basic residues" evidence="1">
    <location>
        <begin position="48"/>
        <end position="62"/>
    </location>
</feature>